<dbReference type="SUPFAM" id="SSF48452">
    <property type="entry name" value="TPR-like"/>
    <property type="match status" value="1"/>
</dbReference>
<keyword evidence="2 3" id="KW-0802">TPR repeat</keyword>
<keyword evidence="1" id="KW-0677">Repeat</keyword>
<organism evidence="5 6">
    <name type="scientific">Paenibacillus planticolens</name>
    <dbReference type="NCBI Taxonomy" id="2654976"/>
    <lineage>
        <taxon>Bacteria</taxon>
        <taxon>Bacillati</taxon>
        <taxon>Bacillota</taxon>
        <taxon>Bacilli</taxon>
        <taxon>Bacillales</taxon>
        <taxon>Paenibacillaceae</taxon>
        <taxon>Paenibacillus</taxon>
    </lineage>
</organism>
<dbReference type="InterPro" id="IPR011990">
    <property type="entry name" value="TPR-like_helical_dom_sf"/>
</dbReference>
<evidence type="ECO:0000256" key="3">
    <source>
        <dbReference type="PROSITE-ProRule" id="PRU00339"/>
    </source>
</evidence>
<dbReference type="PROSITE" id="PS50005">
    <property type="entry name" value="TPR"/>
    <property type="match status" value="3"/>
</dbReference>
<name>A0ABX1ZLE5_9BACL</name>
<dbReference type="PANTHER" id="PTHR14027:SF2">
    <property type="entry name" value="RNA POLYMERASE-ASSOCIATED PROTEIN CTR9 HOMOLOG"/>
    <property type="match status" value="1"/>
</dbReference>
<proteinExistence type="predicted"/>
<gene>
    <name evidence="5" type="ORF">GC097_12755</name>
</gene>
<evidence type="ECO:0000256" key="2">
    <source>
        <dbReference type="ARBA" id="ARBA00022803"/>
    </source>
</evidence>
<dbReference type="PROSITE" id="PS50293">
    <property type="entry name" value="TPR_REGION"/>
    <property type="match status" value="1"/>
</dbReference>
<keyword evidence="4" id="KW-0812">Transmembrane</keyword>
<dbReference type="Proteomes" id="UP000618579">
    <property type="component" value="Unassembled WGS sequence"/>
</dbReference>
<feature type="transmembrane region" description="Helical" evidence="4">
    <location>
        <begin position="21"/>
        <end position="48"/>
    </location>
</feature>
<reference evidence="5 6" key="1">
    <citation type="submission" date="2019-10" db="EMBL/GenBank/DDBJ databases">
        <title>Description of Paenibacillus pedi sp. nov.</title>
        <authorList>
            <person name="Carlier A."/>
            <person name="Qi S."/>
        </authorList>
    </citation>
    <scope>NUCLEOTIDE SEQUENCE [LARGE SCALE GENOMIC DNA]</scope>
    <source>
        <strain evidence="5 6">LMG 31457</strain>
    </source>
</reference>
<protein>
    <submittedName>
        <fullName evidence="5">Tetratricopeptide repeat protein</fullName>
    </submittedName>
</protein>
<feature type="repeat" description="TPR" evidence="3">
    <location>
        <begin position="83"/>
        <end position="116"/>
    </location>
</feature>
<keyword evidence="4" id="KW-0472">Membrane</keyword>
<dbReference type="Gene3D" id="1.25.40.10">
    <property type="entry name" value="Tetratricopeptide repeat domain"/>
    <property type="match status" value="2"/>
</dbReference>
<accession>A0ABX1ZLE5</accession>
<comment type="caution">
    <text evidence="5">The sequence shown here is derived from an EMBL/GenBank/DDBJ whole genome shotgun (WGS) entry which is preliminary data.</text>
</comment>
<feature type="repeat" description="TPR" evidence="3">
    <location>
        <begin position="117"/>
        <end position="150"/>
    </location>
</feature>
<dbReference type="Pfam" id="PF13432">
    <property type="entry name" value="TPR_16"/>
    <property type="match status" value="1"/>
</dbReference>
<dbReference type="PANTHER" id="PTHR14027">
    <property type="entry name" value="RNA POLYMERASE-ASSOCIATED PROTEIN CTR9"/>
    <property type="match status" value="1"/>
</dbReference>
<evidence type="ECO:0000256" key="4">
    <source>
        <dbReference type="SAM" id="Phobius"/>
    </source>
</evidence>
<dbReference type="EMBL" id="WHNZ01000022">
    <property type="protein sequence ID" value="NOV00886.1"/>
    <property type="molecule type" value="Genomic_DNA"/>
</dbReference>
<evidence type="ECO:0000256" key="1">
    <source>
        <dbReference type="ARBA" id="ARBA00022737"/>
    </source>
</evidence>
<feature type="repeat" description="TPR" evidence="3">
    <location>
        <begin position="186"/>
        <end position="219"/>
    </location>
</feature>
<dbReference type="InterPro" id="IPR031101">
    <property type="entry name" value="Ctr9"/>
</dbReference>
<sequence length="237" mass="27449">MSSYYGSIRKLKGGVILLLKLVAFGLLWRLVGNPFLALLILLIILYVLDRRYIGLTPNIFKPFQLRRRASRLRIDLHANPHNTSAKLELARNLLQRGKFQEALPYLEQALPVMEDSADVHYEIGLCYLKLGNLSKGESFMLKAIELNPRVKYGEAYLRLGEALARVAPERAAQLIEQFRDLHTSSVEAYYRLGLLYQQLGRVDDAKRTFREALQIYSGLPRYSRRQQRRWALLARFK</sequence>
<keyword evidence="4" id="KW-1133">Transmembrane helix</keyword>
<evidence type="ECO:0000313" key="6">
    <source>
        <dbReference type="Proteomes" id="UP000618579"/>
    </source>
</evidence>
<dbReference type="InterPro" id="IPR019734">
    <property type="entry name" value="TPR_rpt"/>
</dbReference>
<keyword evidence="6" id="KW-1185">Reference proteome</keyword>
<dbReference type="Pfam" id="PF00515">
    <property type="entry name" value="TPR_1"/>
    <property type="match status" value="1"/>
</dbReference>
<evidence type="ECO:0000313" key="5">
    <source>
        <dbReference type="EMBL" id="NOV00886.1"/>
    </source>
</evidence>
<dbReference type="SMART" id="SM00028">
    <property type="entry name" value="TPR"/>
    <property type="match status" value="3"/>
</dbReference>